<evidence type="ECO:0000256" key="8">
    <source>
        <dbReference type="HAMAP-Rule" id="MF_00316"/>
    </source>
</evidence>
<evidence type="ECO:0000256" key="1">
    <source>
        <dbReference type="ARBA" id="ARBA00022490"/>
    </source>
</evidence>
<feature type="binding site" evidence="8">
    <location>
        <position position="102"/>
    </location>
    <ligand>
        <name>GTP</name>
        <dbReference type="ChEBI" id="CHEBI:37565"/>
    </ligand>
</feature>
<evidence type="ECO:0000259" key="9">
    <source>
        <dbReference type="Pfam" id="PF12804"/>
    </source>
</evidence>
<dbReference type="InterPro" id="IPR025877">
    <property type="entry name" value="MobA-like_NTP_Trfase"/>
</dbReference>
<evidence type="ECO:0000256" key="2">
    <source>
        <dbReference type="ARBA" id="ARBA00022679"/>
    </source>
</evidence>
<keyword evidence="6 8" id="KW-0342">GTP-binding</keyword>
<dbReference type="GO" id="GO:0046872">
    <property type="term" value="F:metal ion binding"/>
    <property type="evidence" value="ECO:0007669"/>
    <property type="project" value="UniProtKB-KW"/>
</dbReference>
<comment type="caution">
    <text evidence="10">The sequence shown here is derived from an EMBL/GenBank/DDBJ whole genome shotgun (WGS) entry which is preliminary data.</text>
</comment>
<dbReference type="CDD" id="cd02503">
    <property type="entry name" value="MobA"/>
    <property type="match status" value="1"/>
</dbReference>
<feature type="binding site" evidence="8">
    <location>
        <position position="73"/>
    </location>
    <ligand>
        <name>GTP</name>
        <dbReference type="ChEBI" id="CHEBI:37565"/>
    </ligand>
</feature>
<accession>A0A402A3W6</accession>
<comment type="similarity">
    <text evidence="8">Belongs to the MobA family.</text>
</comment>
<evidence type="ECO:0000256" key="4">
    <source>
        <dbReference type="ARBA" id="ARBA00022741"/>
    </source>
</evidence>
<comment type="subcellular location">
    <subcellularLocation>
        <location evidence="8">Cytoplasm</location>
    </subcellularLocation>
</comment>
<evidence type="ECO:0000256" key="3">
    <source>
        <dbReference type="ARBA" id="ARBA00022723"/>
    </source>
</evidence>
<comment type="domain">
    <text evidence="8">The N-terminal domain determines nucleotide recognition and specific binding, while the C-terminal domain determines the specific binding to the target protein.</text>
</comment>
<keyword evidence="11" id="KW-1185">Reference proteome</keyword>
<keyword evidence="7 8" id="KW-0501">Molybdenum cofactor biosynthesis</keyword>
<evidence type="ECO:0000256" key="5">
    <source>
        <dbReference type="ARBA" id="ARBA00022842"/>
    </source>
</evidence>
<dbReference type="EMBL" id="BIFR01000001">
    <property type="protein sequence ID" value="GCE13840.1"/>
    <property type="molecule type" value="Genomic_DNA"/>
</dbReference>
<keyword evidence="4 8" id="KW-0547">Nucleotide-binding</keyword>
<dbReference type="GO" id="GO:0006777">
    <property type="term" value="P:Mo-molybdopterin cofactor biosynthetic process"/>
    <property type="evidence" value="ECO:0007669"/>
    <property type="project" value="UniProtKB-KW"/>
</dbReference>
<keyword evidence="1 8" id="KW-0963">Cytoplasm</keyword>
<dbReference type="GO" id="GO:0061603">
    <property type="term" value="F:molybdenum cofactor guanylyltransferase activity"/>
    <property type="evidence" value="ECO:0007669"/>
    <property type="project" value="UniProtKB-EC"/>
</dbReference>
<feature type="binding site" evidence="8">
    <location>
        <position position="19"/>
    </location>
    <ligand>
        <name>GTP</name>
        <dbReference type="ChEBI" id="CHEBI:37565"/>
    </ligand>
</feature>
<dbReference type="Pfam" id="PF12804">
    <property type="entry name" value="NTP_transf_3"/>
    <property type="match status" value="1"/>
</dbReference>
<evidence type="ECO:0000313" key="11">
    <source>
        <dbReference type="Proteomes" id="UP000287352"/>
    </source>
</evidence>
<comment type="catalytic activity">
    <reaction evidence="8">
        <text>Mo-molybdopterin + GTP + H(+) = Mo-molybdopterin guanine dinucleotide + diphosphate</text>
        <dbReference type="Rhea" id="RHEA:34243"/>
        <dbReference type="ChEBI" id="CHEBI:15378"/>
        <dbReference type="ChEBI" id="CHEBI:33019"/>
        <dbReference type="ChEBI" id="CHEBI:37565"/>
        <dbReference type="ChEBI" id="CHEBI:71302"/>
        <dbReference type="ChEBI" id="CHEBI:71310"/>
        <dbReference type="EC" id="2.7.7.77"/>
    </reaction>
</comment>
<protein>
    <recommendedName>
        <fullName evidence="8">Probable molybdenum cofactor guanylyltransferase</fullName>
        <shortName evidence="8">MoCo guanylyltransferase</shortName>
        <ecNumber evidence="8">2.7.7.77</ecNumber>
    </recommendedName>
    <alternativeName>
        <fullName evidence="8">GTP:molybdopterin guanylyltransferase</fullName>
    </alternativeName>
    <alternativeName>
        <fullName evidence="8">Mo-MPT guanylyltransferase</fullName>
    </alternativeName>
    <alternativeName>
        <fullName evidence="8">Molybdopterin guanylyltransferase</fullName>
    </alternativeName>
    <alternativeName>
        <fullName evidence="8">Molybdopterin-guanine dinucleotide synthase</fullName>
        <shortName evidence="8">MGD synthase</shortName>
    </alternativeName>
</protein>
<proteinExistence type="inferred from homology"/>
<organism evidence="10 11">
    <name type="scientific">Tengunoibacter tsumagoiensis</name>
    <dbReference type="NCBI Taxonomy" id="2014871"/>
    <lineage>
        <taxon>Bacteria</taxon>
        <taxon>Bacillati</taxon>
        <taxon>Chloroflexota</taxon>
        <taxon>Ktedonobacteria</taxon>
        <taxon>Ktedonobacterales</taxon>
        <taxon>Dictyobacteraceae</taxon>
        <taxon>Tengunoibacter</taxon>
    </lineage>
</organism>
<dbReference type="AlphaFoldDB" id="A0A402A3W6"/>
<comment type="cofactor">
    <cofactor evidence="8">
        <name>Mg(2+)</name>
        <dbReference type="ChEBI" id="CHEBI:18420"/>
    </cofactor>
</comment>
<name>A0A402A3W6_9CHLR</name>
<comment type="function">
    <text evidence="8">Transfers a GMP moiety from GTP to Mo-molybdopterin (Mo-MPT) cofactor (Moco or molybdenum cofactor) to form Mo-molybdopterin guanine dinucleotide (Mo-MGD) cofactor.</text>
</comment>
<dbReference type="RefSeq" id="WP_126581333.1">
    <property type="nucleotide sequence ID" value="NZ_BIFR01000001.1"/>
</dbReference>
<dbReference type="SUPFAM" id="SSF53448">
    <property type="entry name" value="Nucleotide-diphospho-sugar transferases"/>
    <property type="match status" value="1"/>
</dbReference>
<evidence type="ECO:0000256" key="7">
    <source>
        <dbReference type="ARBA" id="ARBA00023150"/>
    </source>
</evidence>
<feature type="binding site" evidence="8">
    <location>
        <begin position="7"/>
        <end position="9"/>
    </location>
    <ligand>
        <name>GTP</name>
        <dbReference type="ChEBI" id="CHEBI:37565"/>
    </ligand>
</feature>
<dbReference type="Gene3D" id="3.90.550.10">
    <property type="entry name" value="Spore Coat Polysaccharide Biosynthesis Protein SpsA, Chain A"/>
    <property type="match status" value="1"/>
</dbReference>
<dbReference type="GO" id="GO:0005737">
    <property type="term" value="C:cytoplasm"/>
    <property type="evidence" value="ECO:0007669"/>
    <property type="project" value="UniProtKB-SubCell"/>
</dbReference>
<keyword evidence="3 8" id="KW-0479">Metal-binding</keyword>
<dbReference type="PANTHER" id="PTHR19136:SF81">
    <property type="entry name" value="MOLYBDENUM COFACTOR GUANYLYLTRANSFERASE"/>
    <property type="match status" value="1"/>
</dbReference>
<evidence type="ECO:0000256" key="6">
    <source>
        <dbReference type="ARBA" id="ARBA00023134"/>
    </source>
</evidence>
<feature type="domain" description="MobA-like NTP transferase" evidence="9">
    <location>
        <begin position="4"/>
        <end position="163"/>
    </location>
</feature>
<sequence length="205" mass="22836">MITGLLLAGGRSRRMGQDKALLPVPGAQEETFIEHLLRLLAPFCQELLLVTRDVSQAADYAKYMLPSVRTVTDKLPDTGPLMGLYSGLSAMTTSHAFVTAVDTPFLQPELLAFLLSQPLTDRPVIPVVEERPQVLTAIYPRSILPVIEQRLLEGRRDPRSLLDHCAVQFVTMAQLRTYDPQLRSFLNLNTPEELADQQEKRAGKG</sequence>
<dbReference type="HAMAP" id="MF_00316">
    <property type="entry name" value="MobA"/>
    <property type="match status" value="1"/>
</dbReference>
<keyword evidence="10" id="KW-0548">Nucleotidyltransferase</keyword>
<reference evidence="11" key="1">
    <citation type="submission" date="2018-12" db="EMBL/GenBank/DDBJ databases">
        <title>Tengunoibacter tsumagoiensis gen. nov., sp. nov., Dictyobacter kobayashii sp. nov., D. alpinus sp. nov., and D. joshuensis sp. nov. and description of Dictyobacteraceae fam. nov. within the order Ktedonobacterales isolated from Tengu-no-mugimeshi.</title>
        <authorList>
            <person name="Wang C.M."/>
            <person name="Zheng Y."/>
            <person name="Sakai Y."/>
            <person name="Toyoda A."/>
            <person name="Minakuchi Y."/>
            <person name="Abe K."/>
            <person name="Yokota A."/>
            <person name="Yabe S."/>
        </authorList>
    </citation>
    <scope>NUCLEOTIDE SEQUENCE [LARGE SCALE GENOMIC DNA]</scope>
    <source>
        <strain evidence="11">Uno3</strain>
    </source>
</reference>
<dbReference type="Proteomes" id="UP000287352">
    <property type="component" value="Unassembled WGS sequence"/>
</dbReference>
<dbReference type="GO" id="GO:0005525">
    <property type="term" value="F:GTP binding"/>
    <property type="evidence" value="ECO:0007669"/>
    <property type="project" value="UniProtKB-UniRule"/>
</dbReference>
<evidence type="ECO:0000313" key="10">
    <source>
        <dbReference type="EMBL" id="GCE13840.1"/>
    </source>
</evidence>
<dbReference type="InterPro" id="IPR013482">
    <property type="entry name" value="Molybde_CF_guanTrfase"/>
</dbReference>
<dbReference type="InterPro" id="IPR029044">
    <property type="entry name" value="Nucleotide-diphossugar_trans"/>
</dbReference>
<dbReference type="EC" id="2.7.7.77" evidence="8"/>
<keyword evidence="5 8" id="KW-0460">Magnesium</keyword>
<keyword evidence="2 8" id="KW-0808">Transferase</keyword>
<feature type="binding site" evidence="8">
    <location>
        <position position="102"/>
    </location>
    <ligand>
        <name>Mg(2+)</name>
        <dbReference type="ChEBI" id="CHEBI:18420"/>
    </ligand>
</feature>
<dbReference type="OrthoDB" id="9788394at2"/>
<gene>
    <name evidence="8 10" type="primary">mobA</name>
    <name evidence="10" type="ORF">KTT_36990</name>
</gene>
<comment type="caution">
    <text evidence="8">Lacks conserved residue(s) required for the propagation of feature annotation.</text>
</comment>
<dbReference type="PANTHER" id="PTHR19136">
    <property type="entry name" value="MOLYBDENUM COFACTOR GUANYLYLTRANSFERASE"/>
    <property type="match status" value="1"/>
</dbReference>